<dbReference type="EMBL" id="LN885086">
    <property type="protein sequence ID" value="CUQ65533.1"/>
    <property type="molecule type" value="Genomic_DNA"/>
</dbReference>
<keyword evidence="3" id="KW-1185">Reference proteome</keyword>
<keyword evidence="1" id="KW-1133">Transmembrane helix</keyword>
<dbReference type="AlphaFoldDB" id="A0A0S4KQA2"/>
<reference evidence="3" key="1">
    <citation type="submission" date="2015-09" db="EMBL/GenBank/DDBJ databases">
        <authorList>
            <person name="Daims H."/>
        </authorList>
    </citation>
    <scope>NUCLEOTIDE SEQUENCE [LARGE SCALE GENOMIC DNA]</scope>
</reference>
<dbReference type="InterPro" id="IPR036280">
    <property type="entry name" value="Multihaem_cyt_sf"/>
</dbReference>
<accession>A0A0S4KQA2</accession>
<proteinExistence type="predicted"/>
<evidence type="ECO:0000313" key="3">
    <source>
        <dbReference type="Proteomes" id="UP000066284"/>
    </source>
</evidence>
<protein>
    <submittedName>
        <fullName evidence="2">Uncharacterized protein</fullName>
    </submittedName>
</protein>
<sequence length="440" mass="50002">MRSTRKVNQKKTVANVMRSTKWVWRSLLGLAAFGGLTYLYYTEVKPVVIFGLRSDYAHAIPYQEVPQGLAGLKAESCGTCHPDIYNEWKTSIHAQAYDDPFFQAYWTKDKRIWVCLNCHTPLENQQPTLIKAIPRDRVERAVQEPNPRYDPDYQREGVTCAACHVREGVILGPYEDAKAPHPTKYDPMFRTTQLCQRCHSVVGGPAQFYNGGPCGTYTEFEDGYWSKERGYICQTCHMPEIERPVAVGGPVRTGRRHLWRGGHDPEMLKRAIDVKISAQPAEPKPGDAIRVTLTLINAGAGHKLPTGDPDRHFTVEFAVRDQAGRVLKDQSDTMGRWILWQPAIVELYDNRLMPLASRAYTFEYRLPREGEKQTLFITVRYHILTERQHHMLIDKYGLTAPDPYHFTLYEREVPLTGNLTASLAGLARTTHLACSGPEQG</sequence>
<feature type="transmembrane region" description="Helical" evidence="1">
    <location>
        <begin position="21"/>
        <end position="41"/>
    </location>
</feature>
<gene>
    <name evidence="2" type="ORF">NITINOP_0557</name>
</gene>
<dbReference type="Gene3D" id="1.10.1130.10">
    <property type="entry name" value="Flavocytochrome C3, Chain A"/>
    <property type="match status" value="1"/>
</dbReference>
<evidence type="ECO:0000256" key="1">
    <source>
        <dbReference type="SAM" id="Phobius"/>
    </source>
</evidence>
<organism evidence="2 3">
    <name type="scientific">Candidatus Nitrospira inopinata</name>
    <dbReference type="NCBI Taxonomy" id="1715989"/>
    <lineage>
        <taxon>Bacteria</taxon>
        <taxon>Pseudomonadati</taxon>
        <taxon>Nitrospirota</taxon>
        <taxon>Nitrospiria</taxon>
        <taxon>Nitrospirales</taxon>
        <taxon>Nitrospiraceae</taxon>
        <taxon>Nitrospira</taxon>
    </lineage>
</organism>
<keyword evidence="1" id="KW-0812">Transmembrane</keyword>
<dbReference type="Proteomes" id="UP000066284">
    <property type="component" value="Chromosome 1"/>
</dbReference>
<name>A0A0S4KQA2_9BACT</name>
<keyword evidence="1" id="KW-0472">Membrane</keyword>
<dbReference type="SUPFAM" id="SSF48695">
    <property type="entry name" value="Multiheme cytochromes"/>
    <property type="match status" value="1"/>
</dbReference>
<dbReference type="STRING" id="1715989.NITINOP_0557"/>
<evidence type="ECO:0000313" key="2">
    <source>
        <dbReference type="EMBL" id="CUQ65533.1"/>
    </source>
</evidence>
<dbReference type="KEGG" id="nio:NITINOP_0557"/>